<sequence>MDLATVHQLASPQGWSLLAALPPYDETHAAALNTELRNAGYPADLIAAALTQSRLRAKAADKFGEFADGMLFTPDALEQATRLEIAAHHAHRYVRANIHHIHDLGCGIGSDAMTFASLGIAVTAIDADPATAALAALNLRHFPHAEAHTGLAEDTPLPTDTTHTGIWLDPARRDTTHATSTGKATRLHNLDTISPPWSFVESVATQIPATGAKLSPAFPRNRIPDQTQAEWTSLHGDVLECAIWWGPLAEQPGRTATILGNHPPIHIHQNDTPTTHPYAATLPSEGTHLYEPDKAIIAADLTGALTAAVDGTELAPHVGYVTSPTRTELPWATRYTVIAAMKPNPKRVRAWLRERGSGRLTLKRRGGRIAPETFRRELKLDGNGPETIGILTSVADCPAFLIVERD</sequence>
<dbReference type="RefSeq" id="WP_028327601.1">
    <property type="nucleotide sequence ID" value="NZ_JAAFNI010000001.1"/>
</dbReference>
<proteinExistence type="predicted"/>
<dbReference type="Gene3D" id="3.40.50.150">
    <property type="entry name" value="Vaccinia Virus protein VP39"/>
    <property type="match status" value="1"/>
</dbReference>
<dbReference type="Pfam" id="PF18096">
    <property type="entry name" value="Thump_like"/>
    <property type="match status" value="1"/>
</dbReference>
<evidence type="ECO:0000313" key="3">
    <source>
        <dbReference type="Proteomes" id="UP000242637"/>
    </source>
</evidence>
<dbReference type="InterPro" id="IPR029063">
    <property type="entry name" value="SAM-dependent_MTases_sf"/>
</dbReference>
<feature type="domain" description="THUMP-like" evidence="1">
    <location>
        <begin position="332"/>
        <end position="405"/>
    </location>
</feature>
<dbReference type="OrthoDB" id="9810570at2"/>
<dbReference type="EMBL" id="LT906453">
    <property type="protein sequence ID" value="SNV19464.1"/>
    <property type="molecule type" value="Genomic_DNA"/>
</dbReference>
<name>A0A239VDE8_9MICO</name>
<evidence type="ECO:0000313" key="2">
    <source>
        <dbReference type="EMBL" id="SNV19464.1"/>
    </source>
</evidence>
<dbReference type="InterPro" id="IPR041497">
    <property type="entry name" value="Thump-like"/>
</dbReference>
<organism evidence="2 3">
    <name type="scientific">Dermatophilus congolensis</name>
    <dbReference type="NCBI Taxonomy" id="1863"/>
    <lineage>
        <taxon>Bacteria</taxon>
        <taxon>Bacillati</taxon>
        <taxon>Actinomycetota</taxon>
        <taxon>Actinomycetes</taxon>
        <taxon>Micrococcales</taxon>
        <taxon>Dermatophilaceae</taxon>
        <taxon>Dermatophilus</taxon>
    </lineage>
</organism>
<dbReference type="AlphaFoldDB" id="A0A239VDE8"/>
<dbReference type="STRING" id="1121387.GCA_000429885_01800"/>
<keyword evidence="3" id="KW-1185">Reference proteome</keyword>
<reference evidence="2 3" key="1">
    <citation type="submission" date="2017-06" db="EMBL/GenBank/DDBJ databases">
        <authorList>
            <consortium name="Pathogen Informatics"/>
        </authorList>
    </citation>
    <scope>NUCLEOTIDE SEQUENCE [LARGE SCALE GENOMIC DNA]</scope>
    <source>
        <strain evidence="2 3">NCTC13039</strain>
    </source>
</reference>
<dbReference type="KEGG" id="dco:SAMEA4475696_0703"/>
<accession>A0A239VDE8</accession>
<dbReference type="Proteomes" id="UP000242637">
    <property type="component" value="Chromosome 1"/>
</dbReference>
<dbReference type="SUPFAM" id="SSF53335">
    <property type="entry name" value="S-adenosyl-L-methionine-dependent methyltransferases"/>
    <property type="match status" value="1"/>
</dbReference>
<protein>
    <recommendedName>
        <fullName evidence="1">THUMP-like domain-containing protein</fullName>
    </recommendedName>
</protein>
<evidence type="ECO:0000259" key="1">
    <source>
        <dbReference type="Pfam" id="PF18096"/>
    </source>
</evidence>
<gene>
    <name evidence="2" type="ORF">SAMEA4475696_00703</name>
</gene>
<dbReference type="GeneID" id="63458972"/>